<accession>A0ABW5T972</accession>
<evidence type="ECO:0000313" key="1">
    <source>
        <dbReference type="EMBL" id="MFD2725000.1"/>
    </source>
</evidence>
<keyword evidence="2" id="KW-1185">Reference proteome</keyword>
<dbReference type="EMBL" id="JBHULY010000005">
    <property type="protein sequence ID" value="MFD2725000.1"/>
    <property type="molecule type" value="Genomic_DNA"/>
</dbReference>
<dbReference type="SUPFAM" id="SSF158446">
    <property type="entry name" value="IVS-encoded protein-like"/>
    <property type="match status" value="1"/>
</dbReference>
<dbReference type="CDD" id="cd16377">
    <property type="entry name" value="23S_rRNA_IVP_like"/>
    <property type="match status" value="1"/>
</dbReference>
<dbReference type="Proteomes" id="UP001597476">
    <property type="component" value="Unassembled WGS sequence"/>
</dbReference>
<organism evidence="1 2">
    <name type="scientific">Hyunsoonleella rubra</name>
    <dbReference type="NCBI Taxonomy" id="1737062"/>
    <lineage>
        <taxon>Bacteria</taxon>
        <taxon>Pseudomonadati</taxon>
        <taxon>Bacteroidota</taxon>
        <taxon>Flavobacteriia</taxon>
        <taxon>Flavobacteriales</taxon>
        <taxon>Flavobacteriaceae</taxon>
    </lineage>
</organism>
<evidence type="ECO:0000313" key="2">
    <source>
        <dbReference type="Proteomes" id="UP001597476"/>
    </source>
</evidence>
<name>A0ABW5T972_9FLAO</name>
<protein>
    <submittedName>
        <fullName evidence="1">Four helix bundle protein</fullName>
    </submittedName>
</protein>
<gene>
    <name evidence="1" type="ORF">ACFSR8_02145</name>
</gene>
<dbReference type="PANTHER" id="PTHR38471:SF2">
    <property type="entry name" value="FOUR HELIX BUNDLE PROTEIN"/>
    <property type="match status" value="1"/>
</dbReference>
<sequence length="131" mass="15111">MATIKQFEDLEIWKLARALCDDINKISNKTGLRNDYKLYGQIDGSSGSVMDNIAEGFERNGNKEFHQFLSISKASFGETRSQLYRVLDRDYINNEEFNKLKEQTITLSKMIGGFMNYLKKSDLKGSKYKTD</sequence>
<dbReference type="Pfam" id="PF05635">
    <property type="entry name" value="23S_rRNA_IVP"/>
    <property type="match status" value="1"/>
</dbReference>
<dbReference type="Gene3D" id="1.20.1440.60">
    <property type="entry name" value="23S rRNA-intervening sequence"/>
    <property type="match status" value="1"/>
</dbReference>
<dbReference type="NCBIfam" id="TIGR02436">
    <property type="entry name" value="four helix bundle protein"/>
    <property type="match status" value="1"/>
</dbReference>
<proteinExistence type="predicted"/>
<comment type="caution">
    <text evidence="1">The sequence shown here is derived from an EMBL/GenBank/DDBJ whole genome shotgun (WGS) entry which is preliminary data.</text>
</comment>
<reference evidence="2" key="1">
    <citation type="journal article" date="2019" name="Int. J. Syst. Evol. Microbiol.">
        <title>The Global Catalogue of Microorganisms (GCM) 10K type strain sequencing project: providing services to taxonomists for standard genome sequencing and annotation.</title>
        <authorList>
            <consortium name="The Broad Institute Genomics Platform"/>
            <consortium name="The Broad Institute Genome Sequencing Center for Infectious Disease"/>
            <person name="Wu L."/>
            <person name="Ma J."/>
        </authorList>
    </citation>
    <scope>NUCLEOTIDE SEQUENCE [LARGE SCALE GENOMIC DNA]</scope>
    <source>
        <strain evidence="2">KCTC 42398</strain>
    </source>
</reference>
<dbReference type="PANTHER" id="PTHR38471">
    <property type="entry name" value="FOUR HELIX BUNDLE PROTEIN"/>
    <property type="match status" value="1"/>
</dbReference>
<dbReference type="RefSeq" id="WP_380288570.1">
    <property type="nucleotide sequence ID" value="NZ_JBHULY010000005.1"/>
</dbReference>
<dbReference type="InterPro" id="IPR036583">
    <property type="entry name" value="23S_rRNA_IVS_sf"/>
</dbReference>
<dbReference type="InterPro" id="IPR012657">
    <property type="entry name" value="23S_rRNA-intervening_sequence"/>
</dbReference>